<dbReference type="NCBIfam" id="NF008956">
    <property type="entry name" value="PRK12299.1"/>
    <property type="match status" value="1"/>
</dbReference>
<dbReference type="SUPFAM" id="SSF82051">
    <property type="entry name" value="Obg GTP-binding protein N-terminal domain"/>
    <property type="match status" value="1"/>
</dbReference>
<comment type="caution">
    <text evidence="8">The sequence shown here is derived from an EMBL/GenBank/DDBJ whole genome shotgun (WGS) entry which is preliminary data.</text>
</comment>
<feature type="binding site" evidence="5">
    <location>
        <position position="172"/>
    </location>
    <ligand>
        <name>Mg(2+)</name>
        <dbReference type="ChEBI" id="CHEBI:18420"/>
    </ligand>
</feature>
<dbReference type="EC" id="3.6.5.-" evidence="5"/>
<sequence length="332" mass="36260">MFIDRVALKLCAGKGGDGIIAWRREKSVPKGGPAGGDGGKGGNVVVVASENVSSLEWFHQRHLLKAENGEPGGGSCCHGANGEGLRLLVPCGTVIKERATKEVLCDLVAHGEEYILCRGGKGGRGNTSFKSPTNRAPYKFTHGKEGEECEVELELKLIAEVGLVGFPNAGKSTLISSLAAVRVKIAAYPFTTRYPNLGYVHLPKGSRLLFADIPGIIQGAHKNRGLGFEFLRHIERTHFLLFVLDASGIEERNPYEDLVILREELAEYNPDLLEKPHLVVLNKSDVDDSDIVIDCFFDEYKEDPSTVFVISALHGSGLTELKERLEELWLKV</sequence>
<dbReference type="PIRSF" id="PIRSF002401">
    <property type="entry name" value="GTP_bd_Obg/CgtA"/>
    <property type="match status" value="1"/>
</dbReference>
<feature type="domain" description="Obg" evidence="7">
    <location>
        <begin position="1"/>
        <end position="158"/>
    </location>
</feature>
<dbReference type="NCBIfam" id="TIGR02729">
    <property type="entry name" value="Obg_CgtA"/>
    <property type="match status" value="1"/>
</dbReference>
<dbReference type="InterPro" id="IPR006169">
    <property type="entry name" value="GTP1_OBG_dom"/>
</dbReference>
<dbReference type="InterPro" id="IPR027417">
    <property type="entry name" value="P-loop_NTPase"/>
</dbReference>
<feature type="binding site" evidence="5">
    <location>
        <begin position="190"/>
        <end position="194"/>
    </location>
    <ligand>
        <name>GTP</name>
        <dbReference type="ChEBI" id="CHEBI:37565"/>
    </ligand>
</feature>
<dbReference type="PROSITE" id="PS51710">
    <property type="entry name" value="G_OBG"/>
    <property type="match status" value="1"/>
</dbReference>
<evidence type="ECO:0000313" key="8">
    <source>
        <dbReference type="EMBL" id="MBN4066858.1"/>
    </source>
</evidence>
<keyword evidence="3 5" id="KW-0460">Magnesium</keyword>
<dbReference type="SUPFAM" id="SSF52540">
    <property type="entry name" value="P-loop containing nucleoside triphosphate hydrolases"/>
    <property type="match status" value="1"/>
</dbReference>
<feature type="binding site" evidence="5">
    <location>
        <begin position="311"/>
        <end position="313"/>
    </location>
    <ligand>
        <name>GTP</name>
        <dbReference type="ChEBI" id="CHEBI:37565"/>
    </ligand>
</feature>
<evidence type="ECO:0000259" key="6">
    <source>
        <dbReference type="PROSITE" id="PS51710"/>
    </source>
</evidence>
<proteinExistence type="inferred from homology"/>
<keyword evidence="5" id="KW-0479">Metal-binding</keyword>
<dbReference type="NCBIfam" id="NF008955">
    <property type="entry name" value="PRK12297.1"/>
    <property type="match status" value="1"/>
</dbReference>
<feature type="binding site" evidence="5">
    <location>
        <begin position="282"/>
        <end position="285"/>
    </location>
    <ligand>
        <name>GTP</name>
        <dbReference type="ChEBI" id="CHEBI:37565"/>
    </ligand>
</feature>
<dbReference type="InterPro" id="IPR045086">
    <property type="entry name" value="OBG_GTPase"/>
</dbReference>
<name>A0ABS3AQ64_9BACT</name>
<dbReference type="Pfam" id="PF01926">
    <property type="entry name" value="MMR_HSR1"/>
    <property type="match status" value="1"/>
</dbReference>
<dbReference type="CDD" id="cd01898">
    <property type="entry name" value="Obg"/>
    <property type="match status" value="1"/>
</dbReference>
<dbReference type="Gene3D" id="3.40.50.300">
    <property type="entry name" value="P-loop containing nucleotide triphosphate hydrolases"/>
    <property type="match status" value="1"/>
</dbReference>
<feature type="binding site" evidence="5">
    <location>
        <begin position="165"/>
        <end position="172"/>
    </location>
    <ligand>
        <name>GTP</name>
        <dbReference type="ChEBI" id="CHEBI:37565"/>
    </ligand>
</feature>
<evidence type="ECO:0000259" key="7">
    <source>
        <dbReference type="PROSITE" id="PS51883"/>
    </source>
</evidence>
<evidence type="ECO:0000256" key="5">
    <source>
        <dbReference type="HAMAP-Rule" id="MF_01454"/>
    </source>
</evidence>
<feature type="domain" description="OBG-type G" evidence="6">
    <location>
        <begin position="159"/>
        <end position="330"/>
    </location>
</feature>
<dbReference type="EMBL" id="JAFITR010000032">
    <property type="protein sequence ID" value="MBN4066858.1"/>
    <property type="molecule type" value="Genomic_DNA"/>
</dbReference>
<dbReference type="HAMAP" id="MF_01454">
    <property type="entry name" value="GTPase_Obg"/>
    <property type="match status" value="1"/>
</dbReference>
<feature type="binding site" evidence="5">
    <location>
        <position position="192"/>
    </location>
    <ligand>
        <name>Mg(2+)</name>
        <dbReference type="ChEBI" id="CHEBI:18420"/>
    </ligand>
</feature>
<dbReference type="Gene3D" id="2.70.210.12">
    <property type="entry name" value="GTP1/OBG domain"/>
    <property type="match status" value="1"/>
</dbReference>
<comment type="subcellular location">
    <subcellularLocation>
        <location evidence="5">Cytoplasm</location>
    </subcellularLocation>
</comment>
<comment type="cofactor">
    <cofactor evidence="5">
        <name>Mg(2+)</name>
        <dbReference type="ChEBI" id="CHEBI:18420"/>
    </cofactor>
</comment>
<dbReference type="InterPro" id="IPR014100">
    <property type="entry name" value="GTP-bd_Obg/CgtA"/>
</dbReference>
<dbReference type="InterPro" id="IPR036726">
    <property type="entry name" value="GTP1_OBG_dom_sf"/>
</dbReference>
<gene>
    <name evidence="8" type="primary">obgE</name>
    <name evidence="5" type="synonym">obg</name>
    <name evidence="8" type="ORF">JYU14_02115</name>
</gene>
<evidence type="ECO:0000256" key="4">
    <source>
        <dbReference type="ARBA" id="ARBA00023134"/>
    </source>
</evidence>
<dbReference type="Proteomes" id="UP000722121">
    <property type="component" value="Unassembled WGS sequence"/>
</dbReference>
<dbReference type="PROSITE" id="PS51883">
    <property type="entry name" value="OBG"/>
    <property type="match status" value="1"/>
</dbReference>
<protein>
    <recommendedName>
        <fullName evidence="5">GTPase Obg</fullName>
        <ecNumber evidence="5">3.6.5.-</ecNumber>
    </recommendedName>
    <alternativeName>
        <fullName evidence="5">GTP-binding protein Obg</fullName>
    </alternativeName>
</protein>
<keyword evidence="2 5" id="KW-0547">Nucleotide-binding</keyword>
<comment type="subunit">
    <text evidence="5">Monomer.</text>
</comment>
<organism evidence="8 9">
    <name type="scientific">Simkania negevensis</name>
    <dbReference type="NCBI Taxonomy" id="83561"/>
    <lineage>
        <taxon>Bacteria</taxon>
        <taxon>Pseudomonadati</taxon>
        <taxon>Chlamydiota</taxon>
        <taxon>Chlamydiia</taxon>
        <taxon>Parachlamydiales</taxon>
        <taxon>Simkaniaceae</taxon>
        <taxon>Simkania</taxon>
    </lineage>
</organism>
<dbReference type="PANTHER" id="PTHR11702:SF31">
    <property type="entry name" value="MITOCHONDRIAL RIBOSOME-ASSOCIATED GTPASE 2"/>
    <property type="match status" value="1"/>
</dbReference>
<dbReference type="InterPro" id="IPR006073">
    <property type="entry name" value="GTP-bd"/>
</dbReference>
<keyword evidence="4 5" id="KW-0342">GTP-binding</keyword>
<dbReference type="Pfam" id="PF01018">
    <property type="entry name" value="GTP1_OBG"/>
    <property type="match status" value="1"/>
</dbReference>
<comment type="function">
    <text evidence="5">An essential GTPase which binds GTP, GDP and possibly (p)ppGpp with moderate affinity, with high nucleotide exchange rates and a fairly low GTP hydrolysis rate. Plays a role in control of the cell cycle, stress response, ribosome biogenesis and in those bacteria that undergo differentiation, in morphogenesis control.</text>
</comment>
<evidence type="ECO:0000256" key="1">
    <source>
        <dbReference type="ARBA" id="ARBA00007699"/>
    </source>
</evidence>
<keyword evidence="5" id="KW-0378">Hydrolase</keyword>
<evidence type="ECO:0000313" key="9">
    <source>
        <dbReference type="Proteomes" id="UP000722121"/>
    </source>
</evidence>
<dbReference type="PRINTS" id="PR00326">
    <property type="entry name" value="GTP1OBG"/>
</dbReference>
<dbReference type="PANTHER" id="PTHR11702">
    <property type="entry name" value="DEVELOPMENTALLY REGULATED GTP-BINDING PROTEIN-RELATED"/>
    <property type="match status" value="1"/>
</dbReference>
<evidence type="ECO:0000256" key="3">
    <source>
        <dbReference type="ARBA" id="ARBA00022842"/>
    </source>
</evidence>
<evidence type="ECO:0000256" key="2">
    <source>
        <dbReference type="ARBA" id="ARBA00022741"/>
    </source>
</evidence>
<comment type="similarity">
    <text evidence="1 5">Belongs to the TRAFAC class OBG-HflX-like GTPase superfamily. OBG GTPase family.</text>
</comment>
<feature type="binding site" evidence="5">
    <location>
        <begin position="212"/>
        <end position="215"/>
    </location>
    <ligand>
        <name>GTP</name>
        <dbReference type="ChEBI" id="CHEBI:37565"/>
    </ligand>
</feature>
<keyword evidence="5" id="KW-0963">Cytoplasm</keyword>
<keyword evidence="9" id="KW-1185">Reference proteome</keyword>
<accession>A0ABS3AQ64</accession>
<reference evidence="8 9" key="1">
    <citation type="submission" date="2021-02" db="EMBL/GenBank/DDBJ databases">
        <title>Activity-based single-cell genomes from oceanic crustal fluid captures similar information to metagenomic and metatranscriptomic surveys with orders of magnitude less sampling.</title>
        <authorList>
            <person name="D'Angelo T.S."/>
            <person name="Orcutt B.N."/>
        </authorList>
    </citation>
    <scope>NUCLEOTIDE SEQUENCE [LARGE SCALE GENOMIC DNA]</scope>
    <source>
        <strain evidence="8">AH-315-G07</strain>
    </source>
</reference>
<dbReference type="InterPro" id="IPR031167">
    <property type="entry name" value="G_OBG"/>
</dbReference>